<reference evidence="2 3" key="1">
    <citation type="submission" date="2016-11" db="EMBL/GenBank/DDBJ databases">
        <authorList>
            <person name="Jaros S."/>
            <person name="Januszkiewicz K."/>
            <person name="Wedrychowicz H."/>
        </authorList>
    </citation>
    <scope>NUCLEOTIDE SEQUENCE [LARGE SCALE GENOMIC DNA]</scope>
    <source>
        <strain evidence="2 3">DSM 14214</strain>
    </source>
</reference>
<gene>
    <name evidence="2" type="ORF">SAMN02745138_03261</name>
</gene>
<dbReference type="AlphaFoldDB" id="A0A1M6ZQG1"/>
<dbReference type="Pfam" id="PF18987">
    <property type="entry name" value="DUF5720"/>
    <property type="match status" value="1"/>
</dbReference>
<proteinExistence type="predicted"/>
<dbReference type="OrthoDB" id="9803542at2"/>
<dbReference type="InterPro" id="IPR043778">
    <property type="entry name" value="DUF5720"/>
</dbReference>
<protein>
    <recommendedName>
        <fullName evidence="1">DUF5720 domain-containing protein</fullName>
    </recommendedName>
</protein>
<evidence type="ECO:0000259" key="1">
    <source>
        <dbReference type="Pfam" id="PF18987"/>
    </source>
</evidence>
<feature type="domain" description="DUF5720" evidence="1">
    <location>
        <begin position="8"/>
        <end position="88"/>
    </location>
</feature>
<keyword evidence="3" id="KW-1185">Reference proteome</keyword>
<dbReference type="RefSeq" id="WP_072853536.1">
    <property type="nucleotide sequence ID" value="NZ_FRAH01000093.1"/>
</dbReference>
<organism evidence="2 3">
    <name type="scientific">Anaerotignum lactatifermentans DSM 14214</name>
    <dbReference type="NCBI Taxonomy" id="1121323"/>
    <lineage>
        <taxon>Bacteria</taxon>
        <taxon>Bacillati</taxon>
        <taxon>Bacillota</taxon>
        <taxon>Clostridia</taxon>
        <taxon>Lachnospirales</taxon>
        <taxon>Anaerotignaceae</taxon>
        <taxon>Anaerotignum</taxon>
    </lineage>
</organism>
<sequence>MKPLHLPLEGHDLLAVERFKDDTRHMAEFLILSTHCPLGRRGQYKRLFLTEDEYARMRSLERQGQLQIRRHAAIIEGHILPDKPKKRRR</sequence>
<dbReference type="EMBL" id="FRAH01000093">
    <property type="protein sequence ID" value="SHL32697.1"/>
    <property type="molecule type" value="Genomic_DNA"/>
</dbReference>
<evidence type="ECO:0000313" key="3">
    <source>
        <dbReference type="Proteomes" id="UP000183975"/>
    </source>
</evidence>
<dbReference type="Proteomes" id="UP000183975">
    <property type="component" value="Unassembled WGS sequence"/>
</dbReference>
<name>A0A1M6ZQG1_9FIRM</name>
<evidence type="ECO:0000313" key="2">
    <source>
        <dbReference type="EMBL" id="SHL32697.1"/>
    </source>
</evidence>
<accession>A0A1M6ZQG1</accession>